<evidence type="ECO:0000313" key="3">
    <source>
        <dbReference type="Proteomes" id="UP000178943"/>
    </source>
</evidence>
<keyword evidence="1" id="KW-0812">Transmembrane</keyword>
<evidence type="ECO:0008006" key="4">
    <source>
        <dbReference type="Google" id="ProtNLM"/>
    </source>
</evidence>
<feature type="transmembrane region" description="Helical" evidence="1">
    <location>
        <begin position="204"/>
        <end position="231"/>
    </location>
</feature>
<protein>
    <recommendedName>
        <fullName evidence="4">DUF3592 domain-containing protein</fullName>
    </recommendedName>
</protein>
<organism evidence="2 3">
    <name type="scientific">Candidatus Fischerbacteria bacterium RBG_13_37_8</name>
    <dbReference type="NCBI Taxonomy" id="1817863"/>
    <lineage>
        <taxon>Bacteria</taxon>
        <taxon>Candidatus Fischeribacteriota</taxon>
    </lineage>
</organism>
<dbReference type="Proteomes" id="UP000178943">
    <property type="component" value="Unassembled WGS sequence"/>
</dbReference>
<gene>
    <name evidence="2" type="ORF">A2Y62_19580</name>
</gene>
<dbReference type="EMBL" id="MFGW01000016">
    <property type="protein sequence ID" value="OGF68149.1"/>
    <property type="molecule type" value="Genomic_DNA"/>
</dbReference>
<sequence length="343" mass="39103">MKWKGAESVIIILICLWVGGGFLGYGSYTLYKEINLQSAGIETTATVLRKYEKESEETKSKDTIFYRHISANYHIVYEFKTNSGEVVQNDKLVRKSTYDKAENTISVIYDADDIKNNEITSDSFHWLMPIALIIFGIAGLMFPVLWHMEPAPAVVRKDLIPGGPQNISLALLKESKPSYIFLYLAWNIILGLIIAFTWDIMPLLGWIILSPLILIGIFMFLGVFTTLASLLNPVFRISVSENPEMGKTVQLFWNSTGRPKSLHRLVIMLVATARDDIKYEYPVFDSTARETFAEGKSTLTLPSTILRDTNDPQSALNAVYITWKIRLRGYRHLWIDVDQEYRL</sequence>
<feature type="transmembrane region" description="Helical" evidence="1">
    <location>
        <begin position="9"/>
        <end position="28"/>
    </location>
</feature>
<evidence type="ECO:0000313" key="2">
    <source>
        <dbReference type="EMBL" id="OGF68149.1"/>
    </source>
</evidence>
<accession>A0A1F5VXI9</accession>
<dbReference type="AlphaFoldDB" id="A0A1F5VXI9"/>
<feature type="transmembrane region" description="Helical" evidence="1">
    <location>
        <begin position="179"/>
        <end position="198"/>
    </location>
</feature>
<name>A0A1F5VXI9_9BACT</name>
<proteinExistence type="predicted"/>
<keyword evidence="1" id="KW-0472">Membrane</keyword>
<evidence type="ECO:0000256" key="1">
    <source>
        <dbReference type="SAM" id="Phobius"/>
    </source>
</evidence>
<keyword evidence="1" id="KW-1133">Transmembrane helix</keyword>
<comment type="caution">
    <text evidence="2">The sequence shown here is derived from an EMBL/GenBank/DDBJ whole genome shotgun (WGS) entry which is preliminary data.</text>
</comment>
<feature type="transmembrane region" description="Helical" evidence="1">
    <location>
        <begin position="126"/>
        <end position="146"/>
    </location>
</feature>
<reference evidence="2 3" key="1">
    <citation type="journal article" date="2016" name="Nat. Commun.">
        <title>Thousands of microbial genomes shed light on interconnected biogeochemical processes in an aquifer system.</title>
        <authorList>
            <person name="Anantharaman K."/>
            <person name="Brown C.T."/>
            <person name="Hug L.A."/>
            <person name="Sharon I."/>
            <person name="Castelle C.J."/>
            <person name="Probst A.J."/>
            <person name="Thomas B.C."/>
            <person name="Singh A."/>
            <person name="Wilkins M.J."/>
            <person name="Karaoz U."/>
            <person name="Brodie E.L."/>
            <person name="Williams K.H."/>
            <person name="Hubbard S.S."/>
            <person name="Banfield J.F."/>
        </authorList>
    </citation>
    <scope>NUCLEOTIDE SEQUENCE [LARGE SCALE GENOMIC DNA]</scope>
</reference>